<dbReference type="Proteomes" id="UP001524478">
    <property type="component" value="Unassembled WGS sequence"/>
</dbReference>
<feature type="coiled-coil region" evidence="10">
    <location>
        <begin position="87"/>
        <end position="156"/>
    </location>
</feature>
<sequence>MTEKRKINILIDGRNFTVVGTTDNEDYVRSLARYVDKRIRELASKNDRLCQTSSATLAALNIADEFFKTKARLEQLENQSKDPMEKYGNVISELEKAKSTIQSLEAQYFQYKDELLHAKIETENATKEIKKYEQALEIKEKELVESQKMIKSLQDKVFDNQIELIETKKELVEVLKLLDDKKNIFVKEEV</sequence>
<keyword evidence="4 11" id="KW-0132">Cell division</keyword>
<dbReference type="GO" id="GO:0051301">
    <property type="term" value="P:cell division"/>
    <property type="evidence" value="ECO:0007669"/>
    <property type="project" value="UniProtKB-KW"/>
</dbReference>
<dbReference type="PANTHER" id="PTHR34981">
    <property type="entry name" value="CELL DIVISION PROTEIN ZAPA"/>
    <property type="match status" value="1"/>
</dbReference>
<evidence type="ECO:0000256" key="8">
    <source>
        <dbReference type="ARBA" id="ARBA00026068"/>
    </source>
</evidence>
<evidence type="ECO:0000256" key="6">
    <source>
        <dbReference type="ARBA" id="ARBA00023306"/>
    </source>
</evidence>
<proteinExistence type="predicted"/>
<keyword evidence="5" id="KW-0717">Septation</keyword>
<evidence type="ECO:0000313" key="11">
    <source>
        <dbReference type="EMBL" id="MCQ4924806.1"/>
    </source>
</evidence>
<dbReference type="SUPFAM" id="SSF57997">
    <property type="entry name" value="Tropomyosin"/>
    <property type="match status" value="1"/>
</dbReference>
<evidence type="ECO:0000256" key="2">
    <source>
        <dbReference type="ARBA" id="ARBA00015195"/>
    </source>
</evidence>
<dbReference type="SUPFAM" id="SSF102829">
    <property type="entry name" value="Cell division protein ZapA-like"/>
    <property type="match status" value="1"/>
</dbReference>
<comment type="subcellular location">
    <subcellularLocation>
        <location evidence="1">Cytoplasm</location>
    </subcellularLocation>
</comment>
<keyword evidence="3" id="KW-0963">Cytoplasm</keyword>
<organism evidence="11 12">
    <name type="scientific">Tissierella carlieri</name>
    <dbReference type="NCBI Taxonomy" id="689904"/>
    <lineage>
        <taxon>Bacteria</taxon>
        <taxon>Bacillati</taxon>
        <taxon>Bacillota</taxon>
        <taxon>Tissierellia</taxon>
        <taxon>Tissierellales</taxon>
        <taxon>Tissierellaceae</taxon>
        <taxon>Tissierella</taxon>
    </lineage>
</organism>
<evidence type="ECO:0000313" key="12">
    <source>
        <dbReference type="Proteomes" id="UP001524478"/>
    </source>
</evidence>
<evidence type="ECO:0000256" key="5">
    <source>
        <dbReference type="ARBA" id="ARBA00023210"/>
    </source>
</evidence>
<evidence type="ECO:0000256" key="7">
    <source>
        <dbReference type="ARBA" id="ARBA00024910"/>
    </source>
</evidence>
<name>A0ABT1SE90_9FIRM</name>
<gene>
    <name evidence="11" type="primary">zapA</name>
    <name evidence="11" type="ORF">NE686_17020</name>
</gene>
<dbReference type="Pfam" id="PF05164">
    <property type="entry name" value="ZapA"/>
    <property type="match status" value="1"/>
</dbReference>
<dbReference type="Gene3D" id="6.10.250.790">
    <property type="match status" value="1"/>
</dbReference>
<keyword evidence="10" id="KW-0175">Coiled coil</keyword>
<comment type="function">
    <text evidence="7">Activator of cell division through the inhibition of FtsZ GTPase activity, therefore promoting FtsZ assembly into bundles of protofilaments necessary for the formation of the division Z ring. It is recruited early at mid-cell but it is not essential for cell division.</text>
</comment>
<comment type="caution">
    <text evidence="11">The sequence shown here is derived from an EMBL/GenBank/DDBJ whole genome shotgun (WGS) entry which is preliminary data.</text>
</comment>
<keyword evidence="6" id="KW-0131">Cell cycle</keyword>
<evidence type="ECO:0000256" key="4">
    <source>
        <dbReference type="ARBA" id="ARBA00022618"/>
    </source>
</evidence>
<dbReference type="PANTHER" id="PTHR34981:SF1">
    <property type="entry name" value="CELL DIVISION PROTEIN ZAPA"/>
    <property type="match status" value="1"/>
</dbReference>
<accession>A0ABT1SE90</accession>
<keyword evidence="12" id="KW-1185">Reference proteome</keyword>
<evidence type="ECO:0000256" key="1">
    <source>
        <dbReference type="ARBA" id="ARBA00004496"/>
    </source>
</evidence>
<dbReference type="InterPro" id="IPR053712">
    <property type="entry name" value="Bac_CellDiv_Activator"/>
</dbReference>
<reference evidence="11 12" key="1">
    <citation type="submission" date="2022-06" db="EMBL/GenBank/DDBJ databases">
        <title>Isolation of gut microbiota from human fecal samples.</title>
        <authorList>
            <person name="Pamer E.G."/>
            <person name="Barat B."/>
            <person name="Waligurski E."/>
            <person name="Medina S."/>
            <person name="Paddock L."/>
            <person name="Mostad J."/>
        </authorList>
    </citation>
    <scope>NUCLEOTIDE SEQUENCE [LARGE SCALE GENOMIC DNA]</scope>
    <source>
        <strain evidence="11 12">DFI.7.95</strain>
    </source>
</reference>
<dbReference type="RefSeq" id="WP_256312396.1">
    <property type="nucleotide sequence ID" value="NZ_CP172320.1"/>
</dbReference>
<comment type="subunit">
    <text evidence="8">Homodimer. Interacts with FtsZ.</text>
</comment>
<evidence type="ECO:0000256" key="9">
    <source>
        <dbReference type="ARBA" id="ARBA00033158"/>
    </source>
</evidence>
<dbReference type="InterPro" id="IPR036192">
    <property type="entry name" value="Cell_div_ZapA-like_sf"/>
</dbReference>
<dbReference type="InterPro" id="IPR007838">
    <property type="entry name" value="Cell_div_ZapA-like"/>
</dbReference>
<evidence type="ECO:0000256" key="3">
    <source>
        <dbReference type="ARBA" id="ARBA00022490"/>
    </source>
</evidence>
<dbReference type="EMBL" id="JANGAC010000015">
    <property type="protein sequence ID" value="MCQ4924806.1"/>
    <property type="molecule type" value="Genomic_DNA"/>
</dbReference>
<protein>
    <recommendedName>
        <fullName evidence="2">Cell division protein ZapA</fullName>
    </recommendedName>
    <alternativeName>
        <fullName evidence="9">Z ring-associated protein ZapA</fullName>
    </alternativeName>
</protein>
<evidence type="ECO:0000256" key="10">
    <source>
        <dbReference type="SAM" id="Coils"/>
    </source>
</evidence>